<evidence type="ECO:0000313" key="2">
    <source>
        <dbReference type="EMBL" id="EKC51472.1"/>
    </source>
</evidence>
<name>K1RSC8_9ZZZZ</name>
<dbReference type="InterPro" id="IPR002716">
    <property type="entry name" value="PIN_dom"/>
</dbReference>
<comment type="caution">
    <text evidence="2">The sequence shown here is derived from an EMBL/GenBank/DDBJ whole genome shotgun (WGS) entry which is preliminary data.</text>
</comment>
<proteinExistence type="predicted"/>
<accession>K1RSC8</accession>
<organism evidence="2">
    <name type="scientific">human gut metagenome</name>
    <dbReference type="NCBI Taxonomy" id="408170"/>
    <lineage>
        <taxon>unclassified sequences</taxon>
        <taxon>metagenomes</taxon>
        <taxon>organismal metagenomes</taxon>
    </lineage>
</organism>
<protein>
    <submittedName>
        <fullName evidence="2">PhoH family protein</fullName>
    </submittedName>
</protein>
<dbReference type="AlphaFoldDB" id="K1RSC8"/>
<dbReference type="EMBL" id="AJWY01011901">
    <property type="protein sequence ID" value="EKC51472.1"/>
    <property type="molecule type" value="Genomic_DNA"/>
</dbReference>
<evidence type="ECO:0000259" key="1">
    <source>
        <dbReference type="Pfam" id="PF13638"/>
    </source>
</evidence>
<dbReference type="Pfam" id="PF13638">
    <property type="entry name" value="PIN_4"/>
    <property type="match status" value="1"/>
</dbReference>
<gene>
    <name evidence="2" type="ORF">LEA_17379</name>
</gene>
<feature type="non-terminal residue" evidence="2">
    <location>
        <position position="202"/>
    </location>
</feature>
<reference evidence="2" key="1">
    <citation type="journal article" date="2013" name="Environ. Microbiol.">
        <title>Microbiota from the distal guts of lean and obese adolescents exhibit partial functional redundancy besides clear differences in community structure.</title>
        <authorList>
            <person name="Ferrer M."/>
            <person name="Ruiz A."/>
            <person name="Lanza F."/>
            <person name="Haange S.B."/>
            <person name="Oberbach A."/>
            <person name="Till H."/>
            <person name="Bargiela R."/>
            <person name="Campoy C."/>
            <person name="Segura M.T."/>
            <person name="Richter M."/>
            <person name="von Bergen M."/>
            <person name="Seifert J."/>
            <person name="Suarez A."/>
        </authorList>
    </citation>
    <scope>NUCLEOTIDE SEQUENCE</scope>
</reference>
<feature type="domain" description="PIN" evidence="1">
    <location>
        <begin position="28"/>
        <end position="91"/>
    </location>
</feature>
<sequence>MASRFVEYIDSLPQNDLLSEGGFKQENGSYLRIVDNGPIEQEIANLADFSRLDHRVFQVCKDLKKKRQKVILISRNPNIRLKGNQLGIDTELFKDEIFPKPCDQYKGIVEVFMPGSSLEKMFTDERGVPVEEVYQYENFDWIENEFVEIVSDTSKAIGRYTNGRIVRLKYDKSIPGGHKALNVEQVVFWESLLMPPDIAPLV</sequence>